<dbReference type="PROSITE" id="PS50089">
    <property type="entry name" value="ZF_RING_2"/>
    <property type="match status" value="1"/>
</dbReference>
<gene>
    <name evidence="3" type="ORF">TCIL3000_10_630</name>
</gene>
<dbReference type="SUPFAM" id="SSF57850">
    <property type="entry name" value="RING/U-box"/>
    <property type="match status" value="1"/>
</dbReference>
<dbReference type="GO" id="GO:0008270">
    <property type="term" value="F:zinc ion binding"/>
    <property type="evidence" value="ECO:0007669"/>
    <property type="project" value="UniProtKB-KW"/>
</dbReference>
<dbReference type="InterPro" id="IPR051826">
    <property type="entry name" value="E3_ubiquitin-ligase_domain"/>
</dbReference>
<dbReference type="PANTHER" id="PTHR22765">
    <property type="entry name" value="RING FINGER AND PROTEASE ASSOCIATED DOMAIN-CONTAINING"/>
    <property type="match status" value="1"/>
</dbReference>
<organism evidence="3">
    <name type="scientific">Trypanosoma congolense (strain IL3000)</name>
    <dbReference type="NCBI Taxonomy" id="1068625"/>
    <lineage>
        <taxon>Eukaryota</taxon>
        <taxon>Discoba</taxon>
        <taxon>Euglenozoa</taxon>
        <taxon>Kinetoplastea</taxon>
        <taxon>Metakinetoplastina</taxon>
        <taxon>Trypanosomatida</taxon>
        <taxon>Trypanosomatidae</taxon>
        <taxon>Trypanosoma</taxon>
        <taxon>Nannomonas</taxon>
    </lineage>
</organism>
<dbReference type="Gene3D" id="3.30.40.10">
    <property type="entry name" value="Zinc/RING finger domain, C3HC4 (zinc finger)"/>
    <property type="match status" value="1"/>
</dbReference>
<dbReference type="EMBL" id="HE575323">
    <property type="protein sequence ID" value="CCC93304.1"/>
    <property type="molecule type" value="Genomic_DNA"/>
</dbReference>
<dbReference type="VEuPathDB" id="TriTrypDB:TcIL3000_10_630"/>
<keyword evidence="1" id="KW-0479">Metal-binding</keyword>
<keyword evidence="1" id="KW-0863">Zinc-finger</keyword>
<name>G0UV89_TRYCI</name>
<dbReference type="InterPro" id="IPR013083">
    <property type="entry name" value="Znf_RING/FYVE/PHD"/>
</dbReference>
<reference evidence="3" key="1">
    <citation type="journal article" date="2012" name="Proc. Natl. Acad. Sci. U.S.A.">
        <title>Antigenic diversity is generated by distinct evolutionary mechanisms in African trypanosome species.</title>
        <authorList>
            <person name="Jackson A.P."/>
            <person name="Berry A."/>
            <person name="Aslett M."/>
            <person name="Allison H.C."/>
            <person name="Burton P."/>
            <person name="Vavrova-Anderson J."/>
            <person name="Brown R."/>
            <person name="Browne H."/>
            <person name="Corton N."/>
            <person name="Hauser H."/>
            <person name="Gamble J."/>
            <person name="Gilderthorp R."/>
            <person name="Marcello L."/>
            <person name="McQuillan J."/>
            <person name="Otto T.D."/>
            <person name="Quail M.A."/>
            <person name="Sanders M.J."/>
            <person name="van Tonder A."/>
            <person name="Ginger M.L."/>
            <person name="Field M.C."/>
            <person name="Barry J.D."/>
            <person name="Hertz-Fowler C."/>
            <person name="Berriman M."/>
        </authorList>
    </citation>
    <scope>NUCLEOTIDE SEQUENCE</scope>
    <source>
        <strain evidence="3">IL3000</strain>
    </source>
</reference>
<evidence type="ECO:0000256" key="1">
    <source>
        <dbReference type="PROSITE-ProRule" id="PRU00175"/>
    </source>
</evidence>
<dbReference type="Pfam" id="PF13639">
    <property type="entry name" value="zf-RING_2"/>
    <property type="match status" value="1"/>
</dbReference>
<feature type="domain" description="RING-type" evidence="2">
    <location>
        <begin position="119"/>
        <end position="161"/>
    </location>
</feature>
<evidence type="ECO:0000259" key="2">
    <source>
        <dbReference type="PROSITE" id="PS50089"/>
    </source>
</evidence>
<dbReference type="InterPro" id="IPR001841">
    <property type="entry name" value="Znf_RING"/>
</dbReference>
<dbReference type="AlphaFoldDB" id="G0UV89"/>
<keyword evidence="1" id="KW-0862">Zinc</keyword>
<dbReference type="GO" id="GO:0061630">
    <property type="term" value="F:ubiquitin protein ligase activity"/>
    <property type="evidence" value="ECO:0007669"/>
    <property type="project" value="TreeGrafter"/>
</dbReference>
<dbReference type="PANTHER" id="PTHR22765:SF434">
    <property type="entry name" value="GB|AAD18119.1-RELATED"/>
    <property type="match status" value="1"/>
</dbReference>
<sequence length="184" mass="19966">MYYCHQCSVFISNTIPDAELIQCDQCRSPLIERVQNSLQHSELVEIMLSGGGNLIEQDPSTVMQNAQELIEIIFTMQETERTSPPVDVDELMGFFTIHNGGLSSVGGQGCLEDLANSSCCVCLESNIECGSDVVVLPCNHCYHVGCIRQWLSESATCPICRVSLVQAQPDTNATTDLMGGASNA</sequence>
<accession>G0UV89</accession>
<evidence type="ECO:0000313" key="3">
    <source>
        <dbReference type="EMBL" id="CCC93304.1"/>
    </source>
</evidence>
<dbReference type="SMART" id="SM00184">
    <property type="entry name" value="RING"/>
    <property type="match status" value="1"/>
</dbReference>
<dbReference type="GO" id="GO:0006511">
    <property type="term" value="P:ubiquitin-dependent protein catabolic process"/>
    <property type="evidence" value="ECO:0007669"/>
    <property type="project" value="TreeGrafter"/>
</dbReference>
<protein>
    <recommendedName>
        <fullName evidence="2">RING-type domain-containing protein</fullName>
    </recommendedName>
</protein>
<proteinExistence type="predicted"/>